<dbReference type="RefSeq" id="WP_142551457.1">
    <property type="nucleotide sequence ID" value="NZ_VIFX01000007.1"/>
</dbReference>
<evidence type="ECO:0000313" key="2">
    <source>
        <dbReference type="EMBL" id="TQR87211.1"/>
    </source>
</evidence>
<feature type="transmembrane region" description="Helical" evidence="1">
    <location>
        <begin position="47"/>
        <end position="70"/>
    </location>
</feature>
<feature type="transmembrane region" description="Helical" evidence="1">
    <location>
        <begin position="212"/>
        <end position="231"/>
    </location>
</feature>
<comment type="caution">
    <text evidence="2">The sequence shown here is derived from an EMBL/GenBank/DDBJ whole genome shotgun (WGS) entry which is preliminary data.</text>
</comment>
<protein>
    <submittedName>
        <fullName evidence="2">Uncharacterized protein</fullName>
    </submittedName>
</protein>
<dbReference type="EMBL" id="VIFX01000007">
    <property type="protein sequence ID" value="TQR87211.1"/>
    <property type="molecule type" value="Genomic_DNA"/>
</dbReference>
<keyword evidence="1" id="KW-0472">Membrane</keyword>
<dbReference type="AlphaFoldDB" id="A0A544W4R1"/>
<feature type="transmembrane region" description="Helical" evidence="1">
    <location>
        <begin position="251"/>
        <end position="277"/>
    </location>
</feature>
<evidence type="ECO:0000313" key="3">
    <source>
        <dbReference type="Proteomes" id="UP000315759"/>
    </source>
</evidence>
<accession>A0A544W4R1</accession>
<keyword evidence="1" id="KW-0812">Transmembrane</keyword>
<dbReference type="Proteomes" id="UP000315759">
    <property type="component" value="Unassembled WGS sequence"/>
</dbReference>
<reference evidence="2 3" key="1">
    <citation type="submission" date="2018-10" db="EMBL/GenBank/DDBJ databases">
        <title>Draft genome of Mycobacterium hodleri strain B.</title>
        <authorList>
            <person name="Amande T.J."/>
            <person name="Mcgenity T.J."/>
        </authorList>
    </citation>
    <scope>NUCLEOTIDE SEQUENCE [LARGE SCALE GENOMIC DNA]</scope>
    <source>
        <strain evidence="2 3">B</strain>
    </source>
</reference>
<evidence type="ECO:0000256" key="1">
    <source>
        <dbReference type="SAM" id="Phobius"/>
    </source>
</evidence>
<keyword evidence="3" id="KW-1185">Reference proteome</keyword>
<feature type="transmembrane region" description="Helical" evidence="1">
    <location>
        <begin position="111"/>
        <end position="137"/>
    </location>
</feature>
<proteinExistence type="predicted"/>
<feature type="transmembrane region" description="Helical" evidence="1">
    <location>
        <begin position="149"/>
        <end position="169"/>
    </location>
</feature>
<sequence length="301" mass="32946">MSEDSPLDTGLRRPRLQEQYRRLAEARRLRPVTAIVARYTEIEGGTLGAMVSVQLFTTVIPLMIMGFSYMRGFADNASPGTLIIRELGLVHPASDHVRSAFGDSAALRSSWTFVGVAGFLVWGIPMGIMIAGLFAKAWRRDQFPLTGRLWRGVLWFALYLVMIGVRDRIAFGGDHHAGMRVVRFLLSLIPVWVFWSVTPALLVRDGGRGRQYLMLAGLAGVVIDGVVLPLGSRWLFPPVLAGWEELGPIGVAMALLTWCGAVGTGWVVTACVGAVLWERNAPSKTVVESQTEDDADGRARP</sequence>
<name>A0A544W4R1_9MYCO</name>
<gene>
    <name evidence="2" type="ORF">D8S82_07400</name>
</gene>
<feature type="transmembrane region" description="Helical" evidence="1">
    <location>
        <begin position="181"/>
        <end position="203"/>
    </location>
</feature>
<organism evidence="2 3">
    <name type="scientific">Mycolicibacterium hodleri</name>
    <dbReference type="NCBI Taxonomy" id="49897"/>
    <lineage>
        <taxon>Bacteria</taxon>
        <taxon>Bacillati</taxon>
        <taxon>Actinomycetota</taxon>
        <taxon>Actinomycetes</taxon>
        <taxon>Mycobacteriales</taxon>
        <taxon>Mycobacteriaceae</taxon>
        <taxon>Mycolicibacterium</taxon>
    </lineage>
</organism>
<keyword evidence="1" id="KW-1133">Transmembrane helix</keyword>